<dbReference type="GO" id="GO:0008318">
    <property type="term" value="F:protein prenyltransferase activity"/>
    <property type="evidence" value="ECO:0007669"/>
    <property type="project" value="InterPro"/>
</dbReference>
<evidence type="ECO:0000256" key="3">
    <source>
        <dbReference type="ARBA" id="ARBA00022679"/>
    </source>
</evidence>
<name>A0A067T055_GALM3</name>
<comment type="similarity">
    <text evidence="1">Belongs to the protein prenyltransferase subunit alpha family.</text>
</comment>
<proteinExistence type="inferred from homology"/>
<protein>
    <recommendedName>
        <fullName evidence="7">Protein prenyltransferase alpha subunit repeat-containing protein 1</fullName>
    </recommendedName>
</protein>
<gene>
    <name evidence="5" type="ORF">GALMADRAFT_140324</name>
</gene>
<evidence type="ECO:0000256" key="4">
    <source>
        <dbReference type="ARBA" id="ARBA00022737"/>
    </source>
</evidence>
<keyword evidence="3" id="KW-0808">Transferase</keyword>
<dbReference type="Gene3D" id="1.25.40.120">
    <property type="entry name" value="Protein prenylyltransferase"/>
    <property type="match status" value="1"/>
</dbReference>
<dbReference type="Pfam" id="PF01239">
    <property type="entry name" value="PPTA"/>
    <property type="match status" value="1"/>
</dbReference>
<evidence type="ECO:0000256" key="2">
    <source>
        <dbReference type="ARBA" id="ARBA00022602"/>
    </source>
</evidence>
<organism evidence="5 6">
    <name type="scientific">Galerina marginata (strain CBS 339.88)</name>
    <dbReference type="NCBI Taxonomy" id="685588"/>
    <lineage>
        <taxon>Eukaryota</taxon>
        <taxon>Fungi</taxon>
        <taxon>Dikarya</taxon>
        <taxon>Basidiomycota</taxon>
        <taxon>Agaricomycotina</taxon>
        <taxon>Agaricomycetes</taxon>
        <taxon>Agaricomycetidae</taxon>
        <taxon>Agaricales</taxon>
        <taxon>Agaricineae</taxon>
        <taxon>Strophariaceae</taxon>
        <taxon>Galerina</taxon>
    </lineage>
</organism>
<dbReference type="SUPFAM" id="SSF48439">
    <property type="entry name" value="Protein prenylyltransferase"/>
    <property type="match status" value="1"/>
</dbReference>
<dbReference type="AlphaFoldDB" id="A0A067T055"/>
<keyword evidence="6" id="KW-1185">Reference proteome</keyword>
<accession>A0A067T055</accession>
<keyword evidence="2" id="KW-0637">Prenyltransferase</keyword>
<dbReference type="EMBL" id="KL142380">
    <property type="protein sequence ID" value="KDR75712.1"/>
    <property type="molecule type" value="Genomic_DNA"/>
</dbReference>
<evidence type="ECO:0000256" key="1">
    <source>
        <dbReference type="ARBA" id="ARBA00006734"/>
    </source>
</evidence>
<dbReference type="PANTHER" id="PTHR11129">
    <property type="entry name" value="PROTEIN FARNESYLTRANSFERASE ALPHA SUBUNIT/RAB GERANYLGERANYL TRANSFERASE ALPHA SUBUNIT"/>
    <property type="match status" value="1"/>
</dbReference>
<sequence>MAPKPNELVYKLADLLQGSLTSMEILPGGLKEWDSIELPPEALKPSADFPFVFMEGNLGIPKKVLCALYLTAISMPWRASAVKETDAASSIIILLNPAHQTAMNARKRLMEEGHLDPRKELIFTELISRGSTECAKQSILWEHRRWCFRKIYGVMGPDISGPPQQSWASSEEIQQFPKLSPSMIQCELDLIHHTCETYPRNYHSWAHWHYVMDVCHASIYLFDDGDNRREFLGIITTECTRLRRWVENHVADYSAIHQLCQIQKLIDTLEANGMLASNIAGDLISSGLADHASSLVFAFPSHEALWMYLKVALENLRTDDREKILEKVQSENSLSPRFKRRLVDWFSR</sequence>
<dbReference type="Proteomes" id="UP000027222">
    <property type="component" value="Unassembled WGS sequence"/>
</dbReference>
<dbReference type="HOGENOM" id="CLU_066043_0_0_1"/>
<evidence type="ECO:0000313" key="5">
    <source>
        <dbReference type="EMBL" id="KDR75712.1"/>
    </source>
</evidence>
<dbReference type="OrthoDB" id="1924260at2759"/>
<dbReference type="PANTHER" id="PTHR11129:SF3">
    <property type="entry name" value="PROTEIN PRENYLTRANSFERASE ALPHA SUBUNIT REPEAT-CONTAINING PROTEIN 1"/>
    <property type="match status" value="1"/>
</dbReference>
<keyword evidence="4" id="KW-0677">Repeat</keyword>
<dbReference type="InterPro" id="IPR002088">
    <property type="entry name" value="Prenyl_trans_a"/>
</dbReference>
<dbReference type="GO" id="GO:0005737">
    <property type="term" value="C:cytoplasm"/>
    <property type="evidence" value="ECO:0007669"/>
    <property type="project" value="TreeGrafter"/>
</dbReference>
<evidence type="ECO:0008006" key="7">
    <source>
        <dbReference type="Google" id="ProtNLM"/>
    </source>
</evidence>
<evidence type="ECO:0000313" key="6">
    <source>
        <dbReference type="Proteomes" id="UP000027222"/>
    </source>
</evidence>
<reference evidence="6" key="1">
    <citation type="journal article" date="2014" name="Proc. Natl. Acad. Sci. U.S.A.">
        <title>Extensive sampling of basidiomycete genomes demonstrates inadequacy of the white-rot/brown-rot paradigm for wood decay fungi.</title>
        <authorList>
            <person name="Riley R."/>
            <person name="Salamov A.A."/>
            <person name="Brown D.W."/>
            <person name="Nagy L.G."/>
            <person name="Floudas D."/>
            <person name="Held B.W."/>
            <person name="Levasseur A."/>
            <person name="Lombard V."/>
            <person name="Morin E."/>
            <person name="Otillar R."/>
            <person name="Lindquist E.A."/>
            <person name="Sun H."/>
            <person name="LaButti K.M."/>
            <person name="Schmutz J."/>
            <person name="Jabbour D."/>
            <person name="Luo H."/>
            <person name="Baker S.E."/>
            <person name="Pisabarro A.G."/>
            <person name="Walton J.D."/>
            <person name="Blanchette R.A."/>
            <person name="Henrissat B."/>
            <person name="Martin F."/>
            <person name="Cullen D."/>
            <person name="Hibbett D.S."/>
            <person name="Grigoriev I.V."/>
        </authorList>
    </citation>
    <scope>NUCLEOTIDE SEQUENCE [LARGE SCALE GENOMIC DNA]</scope>
    <source>
        <strain evidence="6">CBS 339.88</strain>
    </source>
</reference>